<dbReference type="GO" id="GO:0001726">
    <property type="term" value="C:ruffle"/>
    <property type="evidence" value="ECO:0007669"/>
    <property type="project" value="TreeGrafter"/>
</dbReference>
<dbReference type="GO" id="GO:0046627">
    <property type="term" value="P:negative regulation of insulin receptor signaling pathway"/>
    <property type="evidence" value="ECO:0007669"/>
    <property type="project" value="TreeGrafter"/>
</dbReference>
<dbReference type="Proteomes" id="UP000515145">
    <property type="component" value="Chromosome 14"/>
</dbReference>
<dbReference type="InParanoid" id="A0A6P7JR76"/>
<dbReference type="GeneID" id="114446532"/>
<dbReference type="SMART" id="SM00128">
    <property type="entry name" value="IPPc"/>
    <property type="match status" value="1"/>
</dbReference>
<dbReference type="GO" id="GO:0051898">
    <property type="term" value="P:negative regulation of phosphatidylinositol 3-kinase/protein kinase B signal transduction"/>
    <property type="evidence" value="ECO:0007669"/>
    <property type="project" value="TreeGrafter"/>
</dbReference>
<dbReference type="FunFam" id="3.60.10.10:FF:000066">
    <property type="entry name" value="Inositol polyphosphate-5-phosphatase Kb"/>
    <property type="match status" value="1"/>
</dbReference>
<dbReference type="Gene3D" id="3.60.10.10">
    <property type="entry name" value="Endonuclease/exonuclease/phosphatase"/>
    <property type="match status" value="1"/>
</dbReference>
<organism evidence="4 5">
    <name type="scientific">Parambassis ranga</name>
    <name type="common">Indian glassy fish</name>
    <dbReference type="NCBI Taxonomy" id="210632"/>
    <lineage>
        <taxon>Eukaryota</taxon>
        <taxon>Metazoa</taxon>
        <taxon>Chordata</taxon>
        <taxon>Craniata</taxon>
        <taxon>Vertebrata</taxon>
        <taxon>Euteleostomi</taxon>
        <taxon>Actinopterygii</taxon>
        <taxon>Neopterygii</taxon>
        <taxon>Teleostei</taxon>
        <taxon>Neoteleostei</taxon>
        <taxon>Acanthomorphata</taxon>
        <taxon>Ovalentaria</taxon>
        <taxon>Ambassidae</taxon>
        <taxon>Parambassis</taxon>
    </lineage>
</organism>
<dbReference type="InterPro" id="IPR000300">
    <property type="entry name" value="IPPc"/>
</dbReference>
<feature type="region of interest" description="Disordered" evidence="2">
    <location>
        <begin position="1"/>
        <end position="26"/>
    </location>
</feature>
<dbReference type="CTD" id="566188"/>
<dbReference type="GO" id="GO:0046856">
    <property type="term" value="P:phosphatidylinositol dephosphorylation"/>
    <property type="evidence" value="ECO:0007669"/>
    <property type="project" value="InterPro"/>
</dbReference>
<reference evidence="5" key="1">
    <citation type="submission" date="2025-08" db="UniProtKB">
        <authorList>
            <consortium name="RefSeq"/>
        </authorList>
    </citation>
    <scope>IDENTIFICATION</scope>
</reference>
<dbReference type="SUPFAM" id="SSF56219">
    <property type="entry name" value="DNase I-like"/>
    <property type="match status" value="1"/>
</dbReference>
<dbReference type="GO" id="GO:0004439">
    <property type="term" value="F:phosphatidylinositol-4,5-bisphosphate 5-phosphatase activity"/>
    <property type="evidence" value="ECO:0007669"/>
    <property type="project" value="TreeGrafter"/>
</dbReference>
<dbReference type="GO" id="GO:0005886">
    <property type="term" value="C:plasma membrane"/>
    <property type="evidence" value="ECO:0007669"/>
    <property type="project" value="TreeGrafter"/>
</dbReference>
<accession>A0A6P7JR76</accession>
<evidence type="ECO:0000256" key="1">
    <source>
        <dbReference type="ARBA" id="ARBA00005910"/>
    </source>
</evidence>
<dbReference type="Pfam" id="PF17751">
    <property type="entry name" value="SKICH"/>
    <property type="match status" value="1"/>
</dbReference>
<proteinExistence type="inferred from homology"/>
<evidence type="ECO:0000259" key="3">
    <source>
        <dbReference type="SMART" id="SM00128"/>
    </source>
</evidence>
<dbReference type="GO" id="GO:0016312">
    <property type="term" value="F:inositol bisphosphate phosphatase activity"/>
    <property type="evidence" value="ECO:0007669"/>
    <property type="project" value="TreeGrafter"/>
</dbReference>
<dbReference type="OrthoDB" id="62798at2759"/>
<dbReference type="GO" id="GO:0034485">
    <property type="term" value="F:phosphatidylinositol-3,4,5-trisphosphate 5-phosphatase activity"/>
    <property type="evidence" value="ECO:0007669"/>
    <property type="project" value="TreeGrafter"/>
</dbReference>
<name>A0A6P7JR76_9TELE</name>
<dbReference type="GO" id="GO:0045719">
    <property type="term" value="P:negative regulation of glycogen biosynthetic process"/>
    <property type="evidence" value="ECO:0007669"/>
    <property type="project" value="TreeGrafter"/>
</dbReference>
<dbReference type="RefSeq" id="XP_028277981.1">
    <property type="nucleotide sequence ID" value="XM_028422180.1"/>
</dbReference>
<dbReference type="AlphaFoldDB" id="A0A6P7JR76"/>
<dbReference type="PANTHER" id="PTHR11200:SF299">
    <property type="entry name" value="INOSITOL POLYPHOSPHATE 5-PHOSPHATASE K ISOFORM X3"/>
    <property type="match status" value="1"/>
</dbReference>
<dbReference type="InterPro" id="IPR036691">
    <property type="entry name" value="Endo/exonu/phosph_ase_sf"/>
</dbReference>
<dbReference type="InterPro" id="IPR041611">
    <property type="entry name" value="SKICH"/>
</dbReference>
<feature type="domain" description="Inositol polyphosphate-related phosphatase" evidence="3">
    <location>
        <begin position="71"/>
        <end position="394"/>
    </location>
</feature>
<keyword evidence="4" id="KW-1185">Reference proteome</keyword>
<dbReference type="InterPro" id="IPR046985">
    <property type="entry name" value="IP5"/>
</dbReference>
<gene>
    <name evidence="5" type="primary">inpp5kb</name>
</gene>
<dbReference type="CDD" id="cd09094">
    <property type="entry name" value="INPP5c_INPP5J-like"/>
    <property type="match status" value="1"/>
</dbReference>
<feature type="compositionally biased region" description="Low complexity" evidence="2">
    <location>
        <begin position="13"/>
        <end position="25"/>
    </location>
</feature>
<evidence type="ECO:0000313" key="5">
    <source>
        <dbReference type="RefSeq" id="XP_028277981.1"/>
    </source>
</evidence>
<evidence type="ECO:0000256" key="2">
    <source>
        <dbReference type="SAM" id="MobiDB-lite"/>
    </source>
</evidence>
<dbReference type="GO" id="GO:0005783">
    <property type="term" value="C:endoplasmic reticulum"/>
    <property type="evidence" value="ECO:0007669"/>
    <property type="project" value="TreeGrafter"/>
</dbReference>
<protein>
    <submittedName>
        <fullName evidence="5">Inositol polyphosphate 5-phosphatase K</fullName>
    </submittedName>
</protein>
<dbReference type="Gene3D" id="2.60.40.2840">
    <property type="match status" value="1"/>
</dbReference>
<dbReference type="FunFam" id="2.60.40.2840:FF:000003">
    <property type="entry name" value="Phosphatidylinositol 4,5-bisphosphate 5-phosphatase A"/>
    <property type="match status" value="1"/>
</dbReference>
<dbReference type="PANTHER" id="PTHR11200">
    <property type="entry name" value="INOSITOL 5-PHOSPHATASE"/>
    <property type="match status" value="1"/>
</dbReference>
<evidence type="ECO:0000313" key="4">
    <source>
        <dbReference type="Proteomes" id="UP000515145"/>
    </source>
</evidence>
<comment type="similarity">
    <text evidence="1">Belongs to the inositol 1,4,5-trisphosphate 5-phosphatase type II family.</text>
</comment>
<dbReference type="Pfam" id="PF22669">
    <property type="entry name" value="Exo_endo_phos2"/>
    <property type="match status" value="1"/>
</dbReference>
<sequence>MDPLMDSPRVRSDSMGSSTSQGSRSKVLLRQRLSQLLTCIEDMSSDDEASEEVSRTLDEAFQLCGGYVPTDAFRLHMVTWNVGTAEPPEDVTSLLQLDAQPPTDLYVIGLQEVNATPVRFISDMISEDSWSHVFMDTLAPRGFVKVTSVRMQGLLLLVFAKHIHLPYIRNIQTTYTRTGIFGYWGNKGGISVRFSFYGHMVCFLNCHLAAHMNYALQRVDEFEYILDTQDFDFYDTPNVLDHKVVFWFGDLNFRITDHGLHFLRSSIESGRLHLLWSKDQLIMMKKQEPFLQEFQEGPLNFKPTYKFDRNSDTYDTSGKKRKPAWTDRILWRIKPKSLPSEEDDDENASTSTDDKEEEFPILVTQDKYTCDMSYGVSDHKPVIATFNLELRKIFDTPLVHVSPLGVWSADQDALLTYTVQEDFMSSTWDWIALYKVGFKSATDYESFVWVRENDWPEINEVIEISVDKDKIPVLGGQYVLGYYSTNMQSIIGLSDSFQILESRRAVMEGLVPEDINGLNK</sequence>